<feature type="compositionally biased region" description="Pro residues" evidence="1">
    <location>
        <begin position="1"/>
        <end position="20"/>
    </location>
</feature>
<evidence type="ECO:0000259" key="3">
    <source>
        <dbReference type="Pfam" id="PF13360"/>
    </source>
</evidence>
<evidence type="ECO:0000256" key="2">
    <source>
        <dbReference type="SAM" id="Phobius"/>
    </source>
</evidence>
<evidence type="ECO:0000256" key="1">
    <source>
        <dbReference type="SAM" id="MobiDB-lite"/>
    </source>
</evidence>
<dbReference type="PANTHER" id="PTHR34512:SF30">
    <property type="entry name" value="OUTER MEMBRANE PROTEIN ASSEMBLY FACTOR BAMB"/>
    <property type="match status" value="1"/>
</dbReference>
<organism evidence="4 5">
    <name type="scientific">Streptomyces atroolivaceus</name>
    <dbReference type="NCBI Taxonomy" id="66869"/>
    <lineage>
        <taxon>Bacteria</taxon>
        <taxon>Bacillati</taxon>
        <taxon>Actinomycetota</taxon>
        <taxon>Actinomycetes</taxon>
        <taxon>Kitasatosporales</taxon>
        <taxon>Streptomycetaceae</taxon>
        <taxon>Streptomyces</taxon>
    </lineage>
</organism>
<dbReference type="Pfam" id="PF13360">
    <property type="entry name" value="PQQ_2"/>
    <property type="match status" value="1"/>
</dbReference>
<dbReference type="RefSeq" id="WP_033301901.1">
    <property type="nucleotide sequence ID" value="NZ_JBHSJE010000009.1"/>
</dbReference>
<feature type="domain" description="Pyrrolo-quinoline quinone repeat" evidence="3">
    <location>
        <begin position="114"/>
        <end position="262"/>
    </location>
</feature>
<keyword evidence="2" id="KW-0472">Membrane</keyword>
<sequence>MPRSPQPWDLPPPEQRPVPGNPYATEGYGPPVPPGRRRRFGTMPVIAAAVVLLLLVAGGAVYAVSSGRWGGSTAPEAEKAARPSGTPTAPRTPAVRTPEPKRIPTSKEINAAREPGDATAWIVDDRTDLPGRNIHLNDLWIVGDTVVQAVYRKVTAHRLSDGAELWSVPLPAPVCETPVNPTPDGKVVLVYKNSQARNGNRCNQLQMIDLRTGKAGWHKELTETGSGDDTIIVHTAISGGTLAVVQDMSAAAYGVGDGAKLYDIPMENPGKCYPDDVAGGSRLLVSSDCAISFDRSKTYSQLREIDPRTGKVLWRFRTQPGWKVGKVLSVAPVVFTTLHAEERTDNWRIVALGPGGKVRTTIDARQKGFKYCADMGDAGEGIQNCDGTAVGKDTVHLGGTDQVGAYDLTTGKFVWGVKSDDSTLHPLYAEGGTYALVYEAASLRRPGGIIRFGPGGVNTDKQVLQHPESARASEYGMLAGNLAYANGRIVITPSFVNGDDARPAARMLSFAP</sequence>
<feature type="region of interest" description="Disordered" evidence="1">
    <location>
        <begin position="1"/>
        <end position="35"/>
    </location>
</feature>
<dbReference type="EMBL" id="JBHSJE010000009">
    <property type="protein sequence ID" value="MFC4982088.1"/>
    <property type="molecule type" value="Genomic_DNA"/>
</dbReference>
<feature type="region of interest" description="Disordered" evidence="1">
    <location>
        <begin position="68"/>
        <end position="107"/>
    </location>
</feature>
<dbReference type="InterPro" id="IPR015943">
    <property type="entry name" value="WD40/YVTN_repeat-like_dom_sf"/>
</dbReference>
<name>A0ABV9VFP2_STRAZ</name>
<keyword evidence="5" id="KW-1185">Reference proteome</keyword>
<evidence type="ECO:0000313" key="4">
    <source>
        <dbReference type="EMBL" id="MFC4982088.1"/>
    </source>
</evidence>
<reference evidence="5" key="1">
    <citation type="journal article" date="2019" name="Int. J. Syst. Evol. Microbiol.">
        <title>The Global Catalogue of Microorganisms (GCM) 10K type strain sequencing project: providing services to taxonomists for standard genome sequencing and annotation.</title>
        <authorList>
            <consortium name="The Broad Institute Genomics Platform"/>
            <consortium name="The Broad Institute Genome Sequencing Center for Infectious Disease"/>
            <person name="Wu L."/>
            <person name="Ma J."/>
        </authorList>
    </citation>
    <scope>NUCLEOTIDE SEQUENCE [LARGE SCALE GENOMIC DNA]</scope>
    <source>
        <strain evidence="5">ICMP 257</strain>
    </source>
</reference>
<dbReference type="SUPFAM" id="SSF50998">
    <property type="entry name" value="Quinoprotein alcohol dehydrogenase-like"/>
    <property type="match status" value="1"/>
</dbReference>
<keyword evidence="2" id="KW-1133">Transmembrane helix</keyword>
<keyword evidence="2" id="KW-0812">Transmembrane</keyword>
<protein>
    <submittedName>
        <fullName evidence="4">PQQ-binding-like beta-propeller repeat protein</fullName>
    </submittedName>
</protein>
<feature type="transmembrane region" description="Helical" evidence="2">
    <location>
        <begin position="45"/>
        <end position="64"/>
    </location>
</feature>
<feature type="compositionally biased region" description="Low complexity" evidence="1">
    <location>
        <begin position="86"/>
        <end position="97"/>
    </location>
</feature>
<accession>A0ABV9VFP2</accession>
<comment type="caution">
    <text evidence="4">The sequence shown here is derived from an EMBL/GenBank/DDBJ whole genome shotgun (WGS) entry which is preliminary data.</text>
</comment>
<dbReference type="Gene3D" id="2.130.10.10">
    <property type="entry name" value="YVTN repeat-like/Quinoprotein amine dehydrogenase"/>
    <property type="match status" value="1"/>
</dbReference>
<dbReference type="InterPro" id="IPR002372">
    <property type="entry name" value="PQQ_rpt_dom"/>
</dbReference>
<proteinExistence type="predicted"/>
<evidence type="ECO:0000313" key="5">
    <source>
        <dbReference type="Proteomes" id="UP001595908"/>
    </source>
</evidence>
<dbReference type="InterPro" id="IPR011047">
    <property type="entry name" value="Quinoprotein_ADH-like_sf"/>
</dbReference>
<dbReference type="PANTHER" id="PTHR34512">
    <property type="entry name" value="CELL SURFACE PROTEIN"/>
    <property type="match status" value="1"/>
</dbReference>
<dbReference type="GeneID" id="31234550"/>
<gene>
    <name evidence="4" type="ORF">ACFPL4_27740</name>
</gene>
<dbReference type="Proteomes" id="UP001595908">
    <property type="component" value="Unassembled WGS sequence"/>
</dbReference>